<comment type="subcellular location">
    <subcellularLocation>
        <location evidence="1">Cell inner membrane</location>
        <topology evidence="1">Single-pass membrane protein</topology>
    </subcellularLocation>
</comment>
<name>A0A840UCV3_9GAMM</name>
<dbReference type="Pfam" id="PF12019">
    <property type="entry name" value="GspH"/>
    <property type="match status" value="1"/>
</dbReference>
<dbReference type="Proteomes" id="UP000591735">
    <property type="component" value="Unassembled WGS sequence"/>
</dbReference>
<sequence>MLVSSLVSVAVFSMAGSLGQRKLDQFAHDLHLQMETAREYAVFENEEIGLRIQDGRFEFLKLSREAESWEPATDRRLRDQSAPESIKVLHERRAGLPLLTDEDSGHRPDVIFLSSGEVTGFTLTLSDESGTSAYEITSSGGMPIRLQQTQGRGG</sequence>
<reference evidence="9 10" key="1">
    <citation type="submission" date="2020-08" db="EMBL/GenBank/DDBJ databases">
        <title>Genomic Encyclopedia of Type Strains, Phase IV (KMG-IV): sequencing the most valuable type-strain genomes for metagenomic binning, comparative biology and taxonomic classification.</title>
        <authorList>
            <person name="Goeker M."/>
        </authorList>
    </citation>
    <scope>NUCLEOTIDE SEQUENCE [LARGE SCALE GENOMIC DNA]</scope>
    <source>
        <strain evidence="9 10">DSM 22359</strain>
    </source>
</reference>
<keyword evidence="2" id="KW-1003">Cell membrane</keyword>
<dbReference type="GO" id="GO:0015627">
    <property type="term" value="C:type II protein secretion system complex"/>
    <property type="evidence" value="ECO:0007669"/>
    <property type="project" value="InterPro"/>
</dbReference>
<dbReference type="GO" id="GO:0015628">
    <property type="term" value="P:protein secretion by the type II secretion system"/>
    <property type="evidence" value="ECO:0007669"/>
    <property type="project" value="InterPro"/>
</dbReference>
<evidence type="ECO:0000256" key="3">
    <source>
        <dbReference type="ARBA" id="ARBA00022481"/>
    </source>
</evidence>
<evidence type="ECO:0000313" key="9">
    <source>
        <dbReference type="EMBL" id="MBB5321160.1"/>
    </source>
</evidence>
<dbReference type="GO" id="GO:0005886">
    <property type="term" value="C:plasma membrane"/>
    <property type="evidence" value="ECO:0007669"/>
    <property type="project" value="UniProtKB-SubCell"/>
</dbReference>
<proteinExistence type="predicted"/>
<keyword evidence="7" id="KW-0472">Membrane</keyword>
<dbReference type="InterPro" id="IPR022346">
    <property type="entry name" value="T2SS_GspH"/>
</dbReference>
<accession>A0A840UCV3</accession>
<evidence type="ECO:0000256" key="6">
    <source>
        <dbReference type="ARBA" id="ARBA00022989"/>
    </source>
</evidence>
<keyword evidence="10" id="KW-1185">Reference proteome</keyword>
<feature type="domain" description="General secretion pathway GspH" evidence="8">
    <location>
        <begin position="27"/>
        <end position="137"/>
    </location>
</feature>
<dbReference type="AlphaFoldDB" id="A0A840UCV3"/>
<keyword evidence="6" id="KW-1133">Transmembrane helix</keyword>
<comment type="caution">
    <text evidence="9">The sequence shown here is derived from an EMBL/GenBank/DDBJ whole genome shotgun (WGS) entry which is preliminary data.</text>
</comment>
<keyword evidence="5" id="KW-0812">Transmembrane</keyword>
<evidence type="ECO:0000256" key="5">
    <source>
        <dbReference type="ARBA" id="ARBA00022692"/>
    </source>
</evidence>
<keyword evidence="4" id="KW-0997">Cell inner membrane</keyword>
<evidence type="ECO:0000256" key="1">
    <source>
        <dbReference type="ARBA" id="ARBA00004377"/>
    </source>
</evidence>
<keyword evidence="3" id="KW-0488">Methylation</keyword>
<evidence type="ECO:0000259" key="8">
    <source>
        <dbReference type="Pfam" id="PF12019"/>
    </source>
</evidence>
<evidence type="ECO:0000256" key="2">
    <source>
        <dbReference type="ARBA" id="ARBA00022475"/>
    </source>
</evidence>
<organism evidence="9 10">
    <name type="scientific">Marinobacter oulmenensis</name>
    <dbReference type="NCBI Taxonomy" id="643747"/>
    <lineage>
        <taxon>Bacteria</taxon>
        <taxon>Pseudomonadati</taxon>
        <taxon>Pseudomonadota</taxon>
        <taxon>Gammaproteobacteria</taxon>
        <taxon>Pseudomonadales</taxon>
        <taxon>Marinobacteraceae</taxon>
        <taxon>Marinobacter</taxon>
    </lineage>
</organism>
<protein>
    <submittedName>
        <fullName evidence="9">General secretion pathway protein H</fullName>
    </submittedName>
</protein>
<evidence type="ECO:0000313" key="10">
    <source>
        <dbReference type="Proteomes" id="UP000591735"/>
    </source>
</evidence>
<dbReference type="Gene3D" id="3.55.40.10">
    <property type="entry name" value="minor pseudopilin epsh domain"/>
    <property type="match status" value="1"/>
</dbReference>
<evidence type="ECO:0000256" key="7">
    <source>
        <dbReference type="ARBA" id="ARBA00023136"/>
    </source>
</evidence>
<evidence type="ECO:0000256" key="4">
    <source>
        <dbReference type="ARBA" id="ARBA00022519"/>
    </source>
</evidence>
<gene>
    <name evidence="9" type="ORF">HNR38_001646</name>
</gene>
<dbReference type="EMBL" id="JACHFE010000003">
    <property type="protein sequence ID" value="MBB5321160.1"/>
    <property type="molecule type" value="Genomic_DNA"/>
</dbReference>